<evidence type="ECO:0000313" key="2">
    <source>
        <dbReference type="Proteomes" id="UP000034601"/>
    </source>
</evidence>
<accession>A0A0G0U3M7</accession>
<reference evidence="1 2" key="1">
    <citation type="journal article" date="2015" name="Nature">
        <title>rRNA introns, odd ribosomes, and small enigmatic genomes across a large radiation of phyla.</title>
        <authorList>
            <person name="Brown C.T."/>
            <person name="Hug L.A."/>
            <person name="Thomas B.C."/>
            <person name="Sharon I."/>
            <person name="Castelle C.J."/>
            <person name="Singh A."/>
            <person name="Wilkins M.J."/>
            <person name="Williams K.H."/>
            <person name="Banfield J.F."/>
        </authorList>
    </citation>
    <scope>NUCLEOTIDE SEQUENCE [LARGE SCALE GENOMIC DNA]</scope>
</reference>
<proteinExistence type="predicted"/>
<protein>
    <submittedName>
        <fullName evidence="1">Uncharacterized protein</fullName>
    </submittedName>
</protein>
<dbReference type="Proteomes" id="UP000034601">
    <property type="component" value="Unassembled WGS sequence"/>
</dbReference>
<comment type="caution">
    <text evidence="1">The sequence shown here is derived from an EMBL/GenBank/DDBJ whole genome shotgun (WGS) entry which is preliminary data.</text>
</comment>
<evidence type="ECO:0000313" key="1">
    <source>
        <dbReference type="EMBL" id="KKR83693.1"/>
    </source>
</evidence>
<name>A0A0G0U3M7_9BACT</name>
<gene>
    <name evidence="1" type="ORF">UU29_C0002G0006</name>
</gene>
<dbReference type="EMBL" id="LCAB01000002">
    <property type="protein sequence ID" value="KKR83693.1"/>
    <property type="molecule type" value="Genomic_DNA"/>
</dbReference>
<organism evidence="1 2">
    <name type="scientific">Candidatus Daviesbacteria bacterium GW2011_GWA2_40_9</name>
    <dbReference type="NCBI Taxonomy" id="1618424"/>
    <lineage>
        <taxon>Bacteria</taxon>
        <taxon>Candidatus Daviesiibacteriota</taxon>
    </lineage>
</organism>
<sequence>MDNDVEAREQSASVLTPLEFSKSEDLNHNQADLLFSLYLSAVNSDITKAEYDDFNGREISLALQRLAAVFPDKFDIHEDNLADLTRRFMDRVVPNPPGWGESPPGWEGYKPRTGERTPSKWEMAWTESLSLQKIVIDALLARAEQESLQNGNSNDQKIIRQARELLRLPNYGFLSESYQGTSSTSLAGIEEFGGKILSRAELLKRGITRRTGEGLKGGASARVASNEGISVSEWFEAGETYADLCCDYFHQSPEKIRDQLAKTEQMISYWQGVLDRPEEIYNGHYSAKHSLGEWLERKKLIEEELVELMLNPVPSTEPPFPVVFGFTDLPIVRREKSGQANFRTEHVIDLQSKLKAVYAPMEKTEEITDWMSCIDIDGGRVYPLESVVLIRKMNPDWEYMRTEMKNFALMIRSRAI</sequence>
<dbReference type="AlphaFoldDB" id="A0A0G0U3M7"/>